<keyword evidence="4" id="KW-0413">Isomerase</keyword>
<dbReference type="STRING" id="1765967.BW247_13130"/>
<comment type="catalytic activity">
    <reaction evidence="5">
        <text>3-phenylpyruvate = enol-phenylpyruvate</text>
        <dbReference type="Rhea" id="RHEA:17097"/>
        <dbReference type="ChEBI" id="CHEBI:16815"/>
        <dbReference type="ChEBI" id="CHEBI:18005"/>
        <dbReference type="EC" id="5.3.2.1"/>
    </reaction>
</comment>
<dbReference type="EC" id="5.3.2.1" evidence="8"/>
<evidence type="ECO:0000256" key="3">
    <source>
        <dbReference type="ARBA" id="ARBA00022525"/>
    </source>
</evidence>
<dbReference type="OrthoDB" id="5769863at2"/>
<dbReference type="PANTHER" id="PTHR11954:SF6">
    <property type="entry name" value="MACROPHAGE MIGRATION INHIBITORY FACTOR"/>
    <property type="match status" value="1"/>
</dbReference>
<accession>A0A1P8UJA0</accession>
<keyword evidence="3" id="KW-0964">Secreted</keyword>
<dbReference type="RefSeq" id="WP_076837540.1">
    <property type="nucleotide sequence ID" value="NZ_CP019434.1"/>
</dbReference>
<comment type="subcellular location">
    <subcellularLocation>
        <location evidence="1">Secreted</location>
    </subcellularLocation>
</comment>
<evidence type="ECO:0000256" key="4">
    <source>
        <dbReference type="ARBA" id="ARBA00023235"/>
    </source>
</evidence>
<dbReference type="InterPro" id="IPR014347">
    <property type="entry name" value="Tautomerase/MIF_sf"/>
</dbReference>
<gene>
    <name evidence="12" type="ORF">BW247_13130</name>
</gene>
<reference evidence="12 13" key="1">
    <citation type="submission" date="2017-01" db="EMBL/GenBank/DDBJ databases">
        <title>Draft sequence of Acidihalobacter ferrooxidans strain DSM 14175 (strain V8).</title>
        <authorList>
            <person name="Khaleque H.N."/>
            <person name="Ramsay J.P."/>
            <person name="Murphy R.J.T."/>
            <person name="Kaksonen A.H."/>
            <person name="Boxall N.J."/>
            <person name="Watkin E.L.J."/>
        </authorList>
    </citation>
    <scope>NUCLEOTIDE SEQUENCE [LARGE SCALE GENOMIC DNA]</scope>
    <source>
        <strain evidence="12 13">V8</strain>
    </source>
</reference>
<dbReference type="GO" id="GO:0005125">
    <property type="term" value="F:cytokine activity"/>
    <property type="evidence" value="ECO:0007669"/>
    <property type="project" value="UniProtKB-KW"/>
</dbReference>
<evidence type="ECO:0000256" key="5">
    <source>
        <dbReference type="ARBA" id="ARBA00036735"/>
    </source>
</evidence>
<evidence type="ECO:0000256" key="1">
    <source>
        <dbReference type="ARBA" id="ARBA00004613"/>
    </source>
</evidence>
<dbReference type="EMBL" id="CP019434">
    <property type="protein sequence ID" value="APZ43916.1"/>
    <property type="molecule type" value="Genomic_DNA"/>
</dbReference>
<proteinExistence type="predicted"/>
<dbReference type="Proteomes" id="UP000243807">
    <property type="component" value="Chromosome"/>
</dbReference>
<evidence type="ECO:0000256" key="6">
    <source>
        <dbReference type="ARBA" id="ARBA00036823"/>
    </source>
</evidence>
<dbReference type="AlphaFoldDB" id="A0A1P8UJA0"/>
<organism evidence="12 13">
    <name type="scientific">Acidihalobacter ferrooxydans</name>
    <dbReference type="NCBI Taxonomy" id="1765967"/>
    <lineage>
        <taxon>Bacteria</taxon>
        <taxon>Pseudomonadati</taxon>
        <taxon>Pseudomonadota</taxon>
        <taxon>Gammaproteobacteria</taxon>
        <taxon>Chromatiales</taxon>
        <taxon>Ectothiorhodospiraceae</taxon>
        <taxon>Acidihalobacter</taxon>
    </lineage>
</organism>
<keyword evidence="2" id="KW-0202">Cytokine</keyword>
<dbReference type="GO" id="GO:0050178">
    <property type="term" value="F:phenylpyruvate tautomerase activity"/>
    <property type="evidence" value="ECO:0007669"/>
    <property type="project" value="UniProtKB-EC"/>
</dbReference>
<evidence type="ECO:0000256" key="9">
    <source>
        <dbReference type="ARBA" id="ARBA00041631"/>
    </source>
</evidence>
<name>A0A1P8UJA0_9GAMM</name>
<evidence type="ECO:0000256" key="8">
    <source>
        <dbReference type="ARBA" id="ARBA00039086"/>
    </source>
</evidence>
<dbReference type="EC" id="5.3.3.12" evidence="7"/>
<dbReference type="Gene3D" id="3.30.429.10">
    <property type="entry name" value="Macrophage Migration Inhibitory Factor"/>
    <property type="match status" value="1"/>
</dbReference>
<dbReference type="GO" id="GO:0005615">
    <property type="term" value="C:extracellular space"/>
    <property type="evidence" value="ECO:0007669"/>
    <property type="project" value="UniProtKB-KW"/>
</dbReference>
<evidence type="ECO:0000256" key="7">
    <source>
        <dbReference type="ARBA" id="ARBA00038932"/>
    </source>
</evidence>
<dbReference type="Pfam" id="PF01187">
    <property type="entry name" value="MIF"/>
    <property type="match status" value="1"/>
</dbReference>
<evidence type="ECO:0000256" key="11">
    <source>
        <dbReference type="ARBA" id="ARBA00042730"/>
    </source>
</evidence>
<evidence type="ECO:0000313" key="13">
    <source>
        <dbReference type="Proteomes" id="UP000243807"/>
    </source>
</evidence>
<evidence type="ECO:0000256" key="2">
    <source>
        <dbReference type="ARBA" id="ARBA00022514"/>
    </source>
</evidence>
<evidence type="ECO:0000313" key="12">
    <source>
        <dbReference type="EMBL" id="APZ43916.1"/>
    </source>
</evidence>
<evidence type="ECO:0000256" key="10">
    <source>
        <dbReference type="ARBA" id="ARBA00041912"/>
    </source>
</evidence>
<dbReference type="KEGG" id="afy:BW247_13130"/>
<keyword evidence="13" id="KW-1185">Reference proteome</keyword>
<comment type="catalytic activity">
    <reaction evidence="6">
        <text>L-dopachrome = 5,6-dihydroxyindole-2-carboxylate</text>
        <dbReference type="Rhea" id="RHEA:13041"/>
        <dbReference type="ChEBI" id="CHEBI:16875"/>
        <dbReference type="ChEBI" id="CHEBI:57509"/>
        <dbReference type="EC" id="5.3.3.12"/>
    </reaction>
</comment>
<dbReference type="SUPFAM" id="SSF55331">
    <property type="entry name" value="Tautomerase/MIF"/>
    <property type="match status" value="1"/>
</dbReference>
<protein>
    <recommendedName>
        <fullName evidence="11">L-dopachrome isomerase</fullName>
        <ecNumber evidence="8">5.3.2.1</ecNumber>
        <ecNumber evidence="7">5.3.3.12</ecNumber>
    </recommendedName>
    <alternativeName>
        <fullName evidence="9">L-dopachrome tautomerase</fullName>
    </alternativeName>
    <alternativeName>
        <fullName evidence="10">Phenylpyruvate tautomerase</fullName>
    </alternativeName>
</protein>
<dbReference type="GO" id="GO:0004167">
    <property type="term" value="F:dopachrome isomerase activity"/>
    <property type="evidence" value="ECO:0007669"/>
    <property type="project" value="UniProtKB-EC"/>
</dbReference>
<sequence>MPLLSIETNHALPPDAAEALLVAASRRLAELLGKPERYVMVRLTHNPMMRFGGSAAPLAYLECKSLGLPEQRTTELSAALCELLADHAAIPAARIYIEFAAPQRHLWGYDGATF</sequence>
<dbReference type="InterPro" id="IPR001398">
    <property type="entry name" value="Macrophage_inhib_fac"/>
</dbReference>
<dbReference type="PANTHER" id="PTHR11954">
    <property type="entry name" value="D-DOPACHROME DECARBOXYLASE"/>
    <property type="match status" value="1"/>
</dbReference>